<organism evidence="1 2">
    <name type="scientific">Araneus ventricosus</name>
    <name type="common">Orbweaver spider</name>
    <name type="synonym">Epeira ventricosa</name>
    <dbReference type="NCBI Taxonomy" id="182803"/>
    <lineage>
        <taxon>Eukaryota</taxon>
        <taxon>Metazoa</taxon>
        <taxon>Ecdysozoa</taxon>
        <taxon>Arthropoda</taxon>
        <taxon>Chelicerata</taxon>
        <taxon>Arachnida</taxon>
        <taxon>Araneae</taxon>
        <taxon>Araneomorphae</taxon>
        <taxon>Entelegynae</taxon>
        <taxon>Araneoidea</taxon>
        <taxon>Araneidae</taxon>
        <taxon>Araneus</taxon>
    </lineage>
</organism>
<accession>A0A4Y2W7E6</accession>
<dbReference type="AlphaFoldDB" id="A0A4Y2W7E6"/>
<keyword evidence="2" id="KW-1185">Reference proteome</keyword>
<reference evidence="1 2" key="1">
    <citation type="journal article" date="2019" name="Sci. Rep.">
        <title>Orb-weaving spider Araneus ventricosus genome elucidates the spidroin gene catalogue.</title>
        <authorList>
            <person name="Kono N."/>
            <person name="Nakamura H."/>
            <person name="Ohtoshi R."/>
            <person name="Moran D.A.P."/>
            <person name="Shinohara A."/>
            <person name="Yoshida Y."/>
            <person name="Fujiwara M."/>
            <person name="Mori M."/>
            <person name="Tomita M."/>
            <person name="Arakawa K."/>
        </authorList>
    </citation>
    <scope>NUCLEOTIDE SEQUENCE [LARGE SCALE GENOMIC DNA]</scope>
</reference>
<sequence>EFDHLRSDSECGVQNWQNEFQQHLLPKQEEDVGVSIEEKRWLVSASLL</sequence>
<gene>
    <name evidence="1" type="ORF">AVEN_129944_1</name>
</gene>
<name>A0A4Y2W7E6_ARAVE</name>
<comment type="caution">
    <text evidence="1">The sequence shown here is derived from an EMBL/GenBank/DDBJ whole genome shotgun (WGS) entry which is preliminary data.</text>
</comment>
<evidence type="ECO:0000313" key="1">
    <source>
        <dbReference type="EMBL" id="GBO32942.1"/>
    </source>
</evidence>
<proteinExistence type="predicted"/>
<dbReference type="Proteomes" id="UP000499080">
    <property type="component" value="Unassembled WGS sequence"/>
</dbReference>
<evidence type="ECO:0000313" key="2">
    <source>
        <dbReference type="Proteomes" id="UP000499080"/>
    </source>
</evidence>
<protein>
    <submittedName>
        <fullName evidence="1">Uncharacterized protein</fullName>
    </submittedName>
</protein>
<feature type="non-terminal residue" evidence="1">
    <location>
        <position position="1"/>
    </location>
</feature>
<dbReference type="EMBL" id="BGPR01056449">
    <property type="protein sequence ID" value="GBO32942.1"/>
    <property type="molecule type" value="Genomic_DNA"/>
</dbReference>